<name>A0A1J5S1B1_9ZZZZ</name>
<dbReference type="Gene3D" id="2.115.10.20">
    <property type="entry name" value="Glycosyl hydrolase domain, family 43"/>
    <property type="match status" value="1"/>
</dbReference>
<dbReference type="EMBL" id="MLJW01000080">
    <property type="protein sequence ID" value="OIR01787.1"/>
    <property type="molecule type" value="Genomic_DNA"/>
</dbReference>
<evidence type="ECO:0000313" key="6">
    <source>
        <dbReference type="EMBL" id="OIR01787.1"/>
    </source>
</evidence>
<protein>
    <submittedName>
        <fullName evidence="6">Non-reducing end alpha-L-arabinofuranosidase BoGH43A</fullName>
        <ecNumber evidence="6">3.2.1.55</ecNumber>
    </submittedName>
</protein>
<dbReference type="PANTHER" id="PTHR42812:SF12">
    <property type="entry name" value="BETA-XYLOSIDASE-RELATED"/>
    <property type="match status" value="1"/>
</dbReference>
<feature type="domain" description="Beta-xylosidase C-terminal Concanavalin A-like" evidence="5">
    <location>
        <begin position="336"/>
        <end position="529"/>
    </location>
</feature>
<dbReference type="Gene3D" id="2.60.120.200">
    <property type="match status" value="1"/>
</dbReference>
<comment type="caution">
    <text evidence="6">The sequence shown here is derived from an EMBL/GenBank/DDBJ whole genome shotgun (WGS) entry which is preliminary data.</text>
</comment>
<dbReference type="GO" id="GO:0046556">
    <property type="term" value="F:alpha-L-arabinofuranosidase activity"/>
    <property type="evidence" value="ECO:0007669"/>
    <property type="project" value="UniProtKB-EC"/>
</dbReference>
<evidence type="ECO:0000256" key="1">
    <source>
        <dbReference type="ARBA" id="ARBA00009865"/>
    </source>
</evidence>
<evidence type="ECO:0000259" key="5">
    <source>
        <dbReference type="Pfam" id="PF17851"/>
    </source>
</evidence>
<dbReference type="GO" id="GO:0005975">
    <property type="term" value="P:carbohydrate metabolic process"/>
    <property type="evidence" value="ECO:0007669"/>
    <property type="project" value="InterPro"/>
</dbReference>
<gene>
    <name evidence="6" type="ORF">GALL_160880</name>
</gene>
<proteinExistence type="inferred from homology"/>
<dbReference type="AlphaFoldDB" id="A0A1J5S1B1"/>
<dbReference type="EC" id="3.2.1.55" evidence="6"/>
<dbReference type="InterPro" id="IPR041542">
    <property type="entry name" value="GH43_C2"/>
</dbReference>
<feature type="region of interest" description="Disordered" evidence="4">
    <location>
        <begin position="306"/>
        <end position="338"/>
    </location>
</feature>
<dbReference type="InterPro" id="IPR051795">
    <property type="entry name" value="Glycosyl_Hydrlase_43"/>
</dbReference>
<dbReference type="Pfam" id="PF17851">
    <property type="entry name" value="GH43_C2"/>
    <property type="match status" value="1"/>
</dbReference>
<dbReference type="CDD" id="cd09001">
    <property type="entry name" value="GH43_FsAxh1-like"/>
    <property type="match status" value="1"/>
</dbReference>
<evidence type="ECO:0000256" key="4">
    <source>
        <dbReference type="SAM" id="MobiDB-lite"/>
    </source>
</evidence>
<dbReference type="InterPro" id="IPR006710">
    <property type="entry name" value="Glyco_hydro_43"/>
</dbReference>
<accession>A0A1J5S1B1</accession>
<organism evidence="6">
    <name type="scientific">mine drainage metagenome</name>
    <dbReference type="NCBI Taxonomy" id="410659"/>
    <lineage>
        <taxon>unclassified sequences</taxon>
        <taxon>metagenomes</taxon>
        <taxon>ecological metagenomes</taxon>
    </lineage>
</organism>
<keyword evidence="2 6" id="KW-0378">Hydrolase</keyword>
<dbReference type="InterPro" id="IPR013320">
    <property type="entry name" value="ConA-like_dom_sf"/>
</dbReference>
<reference evidence="6" key="1">
    <citation type="submission" date="2016-10" db="EMBL/GenBank/DDBJ databases">
        <title>Sequence of Gallionella enrichment culture.</title>
        <authorList>
            <person name="Poehlein A."/>
            <person name="Muehling M."/>
            <person name="Daniel R."/>
        </authorList>
    </citation>
    <scope>NUCLEOTIDE SEQUENCE</scope>
</reference>
<dbReference type="SUPFAM" id="SSF49899">
    <property type="entry name" value="Concanavalin A-like lectins/glucanases"/>
    <property type="match status" value="1"/>
</dbReference>
<dbReference type="PANTHER" id="PTHR42812">
    <property type="entry name" value="BETA-XYLOSIDASE"/>
    <property type="match status" value="1"/>
</dbReference>
<dbReference type="SUPFAM" id="SSF75005">
    <property type="entry name" value="Arabinanase/levansucrase/invertase"/>
    <property type="match status" value="1"/>
</dbReference>
<evidence type="ECO:0000256" key="2">
    <source>
        <dbReference type="ARBA" id="ARBA00022801"/>
    </source>
</evidence>
<keyword evidence="3 6" id="KW-0326">Glycosidase</keyword>
<dbReference type="Pfam" id="PF04616">
    <property type="entry name" value="Glyco_hydro_43"/>
    <property type="match status" value="1"/>
</dbReference>
<dbReference type="InterPro" id="IPR023296">
    <property type="entry name" value="Glyco_hydro_beta-prop_sf"/>
</dbReference>
<evidence type="ECO:0000256" key="3">
    <source>
        <dbReference type="ARBA" id="ARBA00023295"/>
    </source>
</evidence>
<comment type="similarity">
    <text evidence="1">Belongs to the glycosyl hydrolase 43 family.</text>
</comment>
<sequence length="538" mass="58281">MLQSSQTPSSPIAAAVPAWRPDLGDGRYRNPVLFADYSDPDAIRVGDDYWLTASSFNHVPGLPILHSRDLVNWTLVNHALPRLSPEAHFSAPRHGCGVWAPAIRYHEGRYVILYPDPDFGLYAVEAADPRGAWSAPRLLRVGRGLIDPCPFWDDDGTGYLVHAWARSRSGINNRLTLHRLRPDSLEPEGDGLVVIDADSLPGWKTLEGPKLYKRDGWYFIFAPAGGVRNGYQAVFRSRRIEGPYEVRIVLAQGSTAVNGPHQGAWVDTTGGDHWFLHFQEMDGYGRVVHLQPMEWGTDGWPRMGMPRAEANAPGEPVAEHRKPVALPGPPSEPATSDDFEGGVPGLQWQWQANPASNWIRPAAGRRGLTLTCVPLKASHTLHDAPNLLLQKLPGPTFEVTVGLDFHPVSEGDSAGLLVFGRTYAWIGLRLQDRRVVLAVRSNPGAANDAAEATVGTIGPVNGPVLLRLTVSSGARCQFWHGREGTGFEPLGPAFPATSGSWTGAKVGVFAISAPGSSEGGLAEFREFRVGGIPSATSS</sequence>